<evidence type="ECO:0000313" key="3">
    <source>
        <dbReference type="Proteomes" id="UP000789390"/>
    </source>
</evidence>
<dbReference type="OrthoDB" id="6368886at2759"/>
<feature type="chain" id="PRO_5035173827" evidence="1">
    <location>
        <begin position="22"/>
        <end position="106"/>
    </location>
</feature>
<dbReference type="EMBL" id="CAKKLH010000281">
    <property type="protein sequence ID" value="CAH0107978.1"/>
    <property type="molecule type" value="Genomic_DNA"/>
</dbReference>
<dbReference type="AlphaFoldDB" id="A0A8J2RNL4"/>
<keyword evidence="3" id="KW-1185">Reference proteome</keyword>
<gene>
    <name evidence="2" type="ORF">DGAL_LOCUS11324</name>
</gene>
<organism evidence="2 3">
    <name type="scientific">Daphnia galeata</name>
    <dbReference type="NCBI Taxonomy" id="27404"/>
    <lineage>
        <taxon>Eukaryota</taxon>
        <taxon>Metazoa</taxon>
        <taxon>Ecdysozoa</taxon>
        <taxon>Arthropoda</taxon>
        <taxon>Crustacea</taxon>
        <taxon>Branchiopoda</taxon>
        <taxon>Diplostraca</taxon>
        <taxon>Cladocera</taxon>
        <taxon>Anomopoda</taxon>
        <taxon>Daphniidae</taxon>
        <taxon>Daphnia</taxon>
    </lineage>
</organism>
<dbReference type="Proteomes" id="UP000789390">
    <property type="component" value="Unassembled WGS sequence"/>
</dbReference>
<evidence type="ECO:0000256" key="1">
    <source>
        <dbReference type="SAM" id="SignalP"/>
    </source>
</evidence>
<evidence type="ECO:0000313" key="2">
    <source>
        <dbReference type="EMBL" id="CAH0107978.1"/>
    </source>
</evidence>
<feature type="signal peptide" evidence="1">
    <location>
        <begin position="1"/>
        <end position="21"/>
    </location>
</feature>
<comment type="caution">
    <text evidence="2">The sequence shown here is derived from an EMBL/GenBank/DDBJ whole genome shotgun (WGS) entry which is preliminary data.</text>
</comment>
<protein>
    <submittedName>
        <fullName evidence="2">Uncharacterized protein</fullName>
    </submittedName>
</protein>
<reference evidence="2" key="1">
    <citation type="submission" date="2021-11" db="EMBL/GenBank/DDBJ databases">
        <authorList>
            <person name="Schell T."/>
        </authorList>
    </citation>
    <scope>NUCLEOTIDE SEQUENCE</scope>
    <source>
        <strain evidence="2">M5</strain>
    </source>
</reference>
<accession>A0A8J2RNL4</accession>
<keyword evidence="1" id="KW-0732">Signal</keyword>
<proteinExistence type="predicted"/>
<sequence>MASKLILVTLCLAAVVMAVSARPRFLAVPLEDIQFINGHPQIIPAQHRVRRDAGKVHLAQHLDHETAASGSYPSGGNDNVDYGAYTGGYGAFGWYTDHPVGNYGSY</sequence>
<name>A0A8J2RNL4_9CRUS</name>